<dbReference type="Proteomes" id="UP000183263">
    <property type="component" value="Unassembled WGS sequence"/>
</dbReference>
<protein>
    <recommendedName>
        <fullName evidence="3">PE family protein</fullName>
    </recommendedName>
</protein>
<evidence type="ECO:0000313" key="2">
    <source>
        <dbReference type="Proteomes" id="UP000183263"/>
    </source>
</evidence>
<proteinExistence type="predicted"/>
<name>A0A1G8J1I3_9NOCA</name>
<reference evidence="1 2" key="1">
    <citation type="submission" date="2016-10" db="EMBL/GenBank/DDBJ databases">
        <authorList>
            <person name="de Groot N.N."/>
        </authorList>
    </citation>
    <scope>NUCLEOTIDE SEQUENCE [LARGE SCALE GENOMIC DNA]</scope>
    <source>
        <strain evidence="1 2">DSM 44892</strain>
    </source>
</reference>
<dbReference type="RefSeq" id="WP_072740095.1">
    <property type="nucleotide sequence ID" value="NZ_CP048813.1"/>
</dbReference>
<evidence type="ECO:0000313" key="1">
    <source>
        <dbReference type="EMBL" id="SDI24922.1"/>
    </source>
</evidence>
<sequence length="138" mass="15094">MSASDAPAPGSWQAFSAAAIGSGQLSLDPDKMRECINYCDDYIRKLQRLQDRASDELYYETLGIGEADIETSRLIVQKFQHKARGGGQIADESSAVGYLQAHIKYARDLRDSLQAVLDAYLATDSQSADGYHSIGTNQ</sequence>
<dbReference type="AlphaFoldDB" id="A0A1G8J1I3"/>
<gene>
    <name evidence="1" type="ORF">SAMN05444695_10630</name>
</gene>
<organism evidence="1 2">
    <name type="scientific">Rhodococcus triatomae</name>
    <dbReference type="NCBI Taxonomy" id="300028"/>
    <lineage>
        <taxon>Bacteria</taxon>
        <taxon>Bacillati</taxon>
        <taxon>Actinomycetota</taxon>
        <taxon>Actinomycetes</taxon>
        <taxon>Mycobacteriales</taxon>
        <taxon>Nocardiaceae</taxon>
        <taxon>Rhodococcus</taxon>
    </lineage>
</organism>
<keyword evidence="2" id="KW-1185">Reference proteome</keyword>
<evidence type="ECO:0008006" key="3">
    <source>
        <dbReference type="Google" id="ProtNLM"/>
    </source>
</evidence>
<dbReference type="EMBL" id="FNDN01000006">
    <property type="protein sequence ID" value="SDI24922.1"/>
    <property type="molecule type" value="Genomic_DNA"/>
</dbReference>
<accession>A0A1G8J1I3</accession>